<sequence>MELVKRGYGLFSIALTQEEADSLEQSCKKEHMLSEDFFYKLYATGS</sequence>
<proteinExistence type="predicted"/>
<accession>X1GBK4</accession>
<dbReference type="AlphaFoldDB" id="X1GBK4"/>
<comment type="caution">
    <text evidence="1">The sequence shown here is derived from an EMBL/GenBank/DDBJ whole genome shotgun (WGS) entry which is preliminary data.</text>
</comment>
<protein>
    <submittedName>
        <fullName evidence="1">Uncharacterized protein</fullName>
    </submittedName>
</protein>
<organism evidence="1">
    <name type="scientific">marine sediment metagenome</name>
    <dbReference type="NCBI Taxonomy" id="412755"/>
    <lineage>
        <taxon>unclassified sequences</taxon>
        <taxon>metagenomes</taxon>
        <taxon>ecological metagenomes</taxon>
    </lineage>
</organism>
<dbReference type="EMBL" id="BARU01005617">
    <property type="protein sequence ID" value="GAH38949.1"/>
    <property type="molecule type" value="Genomic_DNA"/>
</dbReference>
<gene>
    <name evidence="1" type="ORF">S03H2_10970</name>
</gene>
<evidence type="ECO:0000313" key="1">
    <source>
        <dbReference type="EMBL" id="GAH38949.1"/>
    </source>
</evidence>
<name>X1GBK4_9ZZZZ</name>
<reference evidence="1" key="1">
    <citation type="journal article" date="2014" name="Front. Microbiol.">
        <title>High frequency of phylogenetically diverse reductive dehalogenase-homologous genes in deep subseafloor sedimentary metagenomes.</title>
        <authorList>
            <person name="Kawai M."/>
            <person name="Futagami T."/>
            <person name="Toyoda A."/>
            <person name="Takaki Y."/>
            <person name="Nishi S."/>
            <person name="Hori S."/>
            <person name="Arai W."/>
            <person name="Tsubouchi T."/>
            <person name="Morono Y."/>
            <person name="Uchiyama I."/>
            <person name="Ito T."/>
            <person name="Fujiyama A."/>
            <person name="Inagaki F."/>
            <person name="Takami H."/>
        </authorList>
    </citation>
    <scope>NUCLEOTIDE SEQUENCE</scope>
    <source>
        <strain evidence="1">Expedition CK06-06</strain>
    </source>
</reference>